<organism evidence="2">
    <name type="scientific">bioreactor metagenome</name>
    <dbReference type="NCBI Taxonomy" id="1076179"/>
    <lineage>
        <taxon>unclassified sequences</taxon>
        <taxon>metagenomes</taxon>
        <taxon>ecological metagenomes</taxon>
    </lineage>
</organism>
<proteinExistence type="predicted"/>
<dbReference type="Gene3D" id="3.40.50.300">
    <property type="entry name" value="P-loop containing nucleotide triphosphate hydrolases"/>
    <property type="match status" value="2"/>
</dbReference>
<dbReference type="InterPro" id="IPR027417">
    <property type="entry name" value="P-loop_NTPase"/>
</dbReference>
<protein>
    <submittedName>
        <fullName evidence="2">ATP-dependent RecD-like DNA helicase</fullName>
        <ecNumber evidence="2">3.6.4.12</ecNumber>
    </submittedName>
</protein>
<dbReference type="Pfam" id="PF22721">
    <property type="entry name" value="TBP-TOTE"/>
    <property type="match status" value="2"/>
</dbReference>
<keyword evidence="2" id="KW-0547">Nucleotide-binding</keyword>
<evidence type="ECO:0000259" key="1">
    <source>
        <dbReference type="SMART" id="SM00382"/>
    </source>
</evidence>
<keyword evidence="2" id="KW-0378">Hydrolase</keyword>
<dbReference type="AlphaFoldDB" id="A0A644V525"/>
<dbReference type="EMBL" id="VSSQ01000213">
    <property type="protein sequence ID" value="MPL85912.1"/>
    <property type="molecule type" value="Genomic_DNA"/>
</dbReference>
<feature type="domain" description="AAA+ ATPase" evidence="1">
    <location>
        <begin position="30"/>
        <end position="173"/>
    </location>
</feature>
<dbReference type="GO" id="GO:0003678">
    <property type="term" value="F:DNA helicase activity"/>
    <property type="evidence" value="ECO:0007669"/>
    <property type="project" value="UniProtKB-EC"/>
</dbReference>
<gene>
    <name evidence="2" type="primary">recD2_15</name>
    <name evidence="2" type="ORF">SDC9_31887</name>
</gene>
<dbReference type="CDD" id="cd18809">
    <property type="entry name" value="SF1_C_RecD"/>
    <property type="match status" value="1"/>
</dbReference>
<dbReference type="CDD" id="cd17933">
    <property type="entry name" value="DEXSc_RecD-like"/>
    <property type="match status" value="1"/>
</dbReference>
<name>A0A644V525_9ZZZZ</name>
<dbReference type="GO" id="GO:0016787">
    <property type="term" value="F:hydrolase activity"/>
    <property type="evidence" value="ECO:0007669"/>
    <property type="project" value="UniProtKB-KW"/>
</dbReference>
<dbReference type="InterPro" id="IPR054572">
    <property type="entry name" value="TBP-TOTE"/>
</dbReference>
<evidence type="ECO:0000313" key="2">
    <source>
        <dbReference type="EMBL" id="MPL85912.1"/>
    </source>
</evidence>
<sequence>MSIFDHFKDINLSPDQETALSRLEAFLNSADQVFMLKGYAGSGKTTILKGLVEYLDAIEKDYALMAPTGRAAKVIRERSGKEAFTIHKSIYSYENMVEVKEGDSFFYYYKIRNNADVAGKVFIVDEASMISDAKNEGEFFRFGSGHLLSDLIAYTRVMQGSARTKIIFVGDPCQLPPVGDNSSKAFDPDYLKDKFKLVSSEAEMKEVMRQGGKSGILHAASKIRKSISAGYFNDFNLRANEKDILNPGFESFLETWQETESPKIIIAAKNKTCLELNRQIRKSIFGIADLPPMKRDIVIMGGNNYRKGIFNGEFAVINEISSMVTQRTIALRGKSPVTLTWRDIELIFPDEGGNTKIVSGKMLENFLYGENILKPDETQALYVDFTNRHKDMKPGSEEFKEAILNDDFFNALLMKYGYAVTCHKAQGGEWANVFTVWDHDNTVGFNFYMDTQKRTGKTNQGFYRWAYTAITRASKKLYALNPPFFNSYSAMAFVDTEVSDALEQLTGKKDQAEIVIPDKELIQQLSDLNLLNQPLPLQDHFIRVRHAVRKNYIEISGWEKLNYEIRYTFQREQSRAVYKTYVTGQHEFKSPVTAIPRLSTDSEFNRQIDEILKHMPEVSVKRDVAETVLDKIEFDIDTEEQFPFTRSLFDDLVNLFEDTDISIDDIEHQQYKERYTFRRNHETAVIDFEYKKNGFFGRILPVRNLPDSRQLISDIKEALQTFKHEEYAG</sequence>
<keyword evidence="2" id="KW-0347">Helicase</keyword>
<dbReference type="EC" id="3.6.4.12" evidence="2"/>
<dbReference type="InterPro" id="IPR003593">
    <property type="entry name" value="AAA+_ATPase"/>
</dbReference>
<comment type="caution">
    <text evidence="2">The sequence shown here is derived from an EMBL/GenBank/DDBJ whole genome shotgun (WGS) entry which is preliminary data.</text>
</comment>
<accession>A0A644V525</accession>
<dbReference type="SMART" id="SM00382">
    <property type="entry name" value="AAA"/>
    <property type="match status" value="1"/>
</dbReference>
<reference evidence="2" key="1">
    <citation type="submission" date="2019-08" db="EMBL/GenBank/DDBJ databases">
        <authorList>
            <person name="Kucharzyk K."/>
            <person name="Murdoch R.W."/>
            <person name="Higgins S."/>
            <person name="Loffler F."/>
        </authorList>
    </citation>
    <scope>NUCLEOTIDE SEQUENCE</scope>
</reference>
<dbReference type="SUPFAM" id="SSF52540">
    <property type="entry name" value="P-loop containing nucleoside triphosphate hydrolases"/>
    <property type="match status" value="2"/>
</dbReference>
<dbReference type="Pfam" id="PF13245">
    <property type="entry name" value="AAA_19"/>
    <property type="match status" value="1"/>
</dbReference>
<keyword evidence="2" id="KW-0067">ATP-binding</keyword>